<evidence type="ECO:0000256" key="1">
    <source>
        <dbReference type="SAM" id="Phobius"/>
    </source>
</evidence>
<feature type="transmembrane region" description="Helical" evidence="1">
    <location>
        <begin position="137"/>
        <end position="159"/>
    </location>
</feature>
<organism evidence="2 3">
    <name type="scientific">Methanofollis formosanus</name>
    <dbReference type="NCBI Taxonomy" id="299308"/>
    <lineage>
        <taxon>Archaea</taxon>
        <taxon>Methanobacteriati</taxon>
        <taxon>Methanobacteriota</taxon>
        <taxon>Stenosarchaea group</taxon>
        <taxon>Methanomicrobia</taxon>
        <taxon>Methanomicrobiales</taxon>
        <taxon>Methanomicrobiaceae</taxon>
        <taxon>Methanofollis</taxon>
    </lineage>
</organism>
<reference evidence="2" key="2">
    <citation type="submission" date="2019-03" db="EMBL/GenBank/DDBJ databases">
        <authorList>
            <person name="Chen S.-C."/>
            <person name="Wu S.-Y."/>
            <person name="Lai M.-C."/>
        </authorList>
    </citation>
    <scope>NUCLEOTIDE SEQUENCE</scope>
    <source>
        <strain evidence="2">ML15</strain>
    </source>
</reference>
<accession>A0A8G1EGH1</accession>
<keyword evidence="1" id="KW-1133">Transmembrane helix</keyword>
<dbReference type="RefSeq" id="WP_220680473.1">
    <property type="nucleotide sequence ID" value="NZ_CP037968.1"/>
</dbReference>
<dbReference type="AlphaFoldDB" id="A0A8G1EGH1"/>
<dbReference type="KEGG" id="mfk:E2N92_06840"/>
<evidence type="ECO:0000313" key="2">
    <source>
        <dbReference type="EMBL" id="QYZ79169.1"/>
    </source>
</evidence>
<feature type="transmembrane region" description="Helical" evidence="1">
    <location>
        <begin position="37"/>
        <end position="59"/>
    </location>
</feature>
<keyword evidence="1" id="KW-0472">Membrane</keyword>
<dbReference type="EMBL" id="CP037968">
    <property type="protein sequence ID" value="QYZ79169.1"/>
    <property type="molecule type" value="Genomic_DNA"/>
</dbReference>
<protein>
    <submittedName>
        <fullName evidence="2">Uncharacterized protein</fullName>
    </submittedName>
</protein>
<evidence type="ECO:0000313" key="3">
    <source>
        <dbReference type="Proteomes" id="UP000826709"/>
    </source>
</evidence>
<dbReference type="OrthoDB" id="380125at2157"/>
<reference evidence="2" key="1">
    <citation type="journal article" date="2005" name="Int. J. Syst. Evol. Microbiol.">
        <title>Methanofollis formosanus sp. nov., isolated from a fish pond.</title>
        <authorList>
            <person name="Wu S.Y."/>
            <person name="Chen S.C."/>
            <person name="Lai M.C."/>
        </authorList>
    </citation>
    <scope>NUCLEOTIDE SEQUENCE</scope>
    <source>
        <strain evidence="2">ML15</strain>
    </source>
</reference>
<keyword evidence="3" id="KW-1185">Reference proteome</keyword>
<keyword evidence="1" id="KW-0812">Transmembrane</keyword>
<gene>
    <name evidence="2" type="ORF">E2N92_06840</name>
</gene>
<name>A0A8G1EGH1_9EURY</name>
<dbReference type="Proteomes" id="UP000826709">
    <property type="component" value="Chromosome"/>
</dbReference>
<sequence length="160" mass="16415">MAKTPVSTRALLLPLALLVLAPFIAIAASRTPQEQTLLWTAAGILALLIVPAVGTRLIAGEEELNPFVAALCSAGLPGFGQVTNGQLGKGFLVCVLCAFGLKEATVIGGLIAGGAWLCSAADAFVTARRMHTGSVPLLPVSRAIFIEYVVLGFAAAYALP</sequence>
<proteinExistence type="predicted"/>
<feature type="transmembrane region" description="Helical" evidence="1">
    <location>
        <begin position="104"/>
        <end position="125"/>
    </location>
</feature>